<keyword evidence="1" id="KW-0808">Transferase</keyword>
<proteinExistence type="predicted"/>
<organism evidence="1 2">
    <name type="scientific">Sphaerochaeta pleomorpha (strain ATCC BAA-1885 / DSM 22778 / Grapes)</name>
    <dbReference type="NCBI Taxonomy" id="158190"/>
    <lineage>
        <taxon>Bacteria</taxon>
        <taxon>Pseudomonadati</taxon>
        <taxon>Spirochaetota</taxon>
        <taxon>Spirochaetia</taxon>
        <taxon>Spirochaetales</taxon>
        <taxon>Sphaerochaetaceae</taxon>
        <taxon>Sphaerochaeta</taxon>
    </lineage>
</organism>
<dbReference type="EMBL" id="CP003155">
    <property type="protein sequence ID" value="AEV28473.1"/>
    <property type="molecule type" value="Genomic_DNA"/>
</dbReference>
<dbReference type="Gene3D" id="3.40.50.300">
    <property type="entry name" value="P-loop containing nucleotide triphosphate hydrolases"/>
    <property type="match status" value="1"/>
</dbReference>
<dbReference type="Pfam" id="PF03266">
    <property type="entry name" value="NTPase_1"/>
    <property type="match status" value="1"/>
</dbReference>
<gene>
    <name evidence="1" type="ordered locus">SpiGrapes_0631</name>
</gene>
<dbReference type="InterPro" id="IPR027417">
    <property type="entry name" value="P-loop_NTPase"/>
</dbReference>
<protein>
    <submittedName>
        <fullName evidence="1">Putative nucleotide kinase</fullName>
    </submittedName>
</protein>
<dbReference type="KEGG" id="sgp:SpiGrapes_0631"/>
<evidence type="ECO:0000313" key="1">
    <source>
        <dbReference type="EMBL" id="AEV28473.1"/>
    </source>
</evidence>
<name>G8QXW8_SPHPG</name>
<dbReference type="SUPFAM" id="SSF52540">
    <property type="entry name" value="P-loop containing nucleoside triphosphate hydrolases"/>
    <property type="match status" value="1"/>
</dbReference>
<dbReference type="Proteomes" id="UP000005632">
    <property type="component" value="Chromosome"/>
</dbReference>
<reference evidence="1 2" key="1">
    <citation type="submission" date="2011-11" db="EMBL/GenBank/DDBJ databases">
        <title>Complete sequence of Spirochaeta sp. grapes.</title>
        <authorList>
            <consortium name="US DOE Joint Genome Institute"/>
            <person name="Lucas S."/>
            <person name="Han J."/>
            <person name="Lapidus A."/>
            <person name="Cheng J.-F."/>
            <person name="Goodwin L."/>
            <person name="Pitluck S."/>
            <person name="Peters L."/>
            <person name="Ovchinnikova G."/>
            <person name="Munk A.C."/>
            <person name="Detter J.C."/>
            <person name="Han C."/>
            <person name="Tapia R."/>
            <person name="Land M."/>
            <person name="Hauser L."/>
            <person name="Kyrpides N."/>
            <person name="Ivanova N."/>
            <person name="Pagani I."/>
            <person name="Ritalahtilisa K."/>
            <person name="Loeffler F."/>
            <person name="Woyke T."/>
        </authorList>
    </citation>
    <scope>NUCLEOTIDE SEQUENCE [LARGE SCALE GENOMIC DNA]</scope>
    <source>
        <strain evidence="2">ATCC BAA-1885 / DSM 22778 / Grapes</strain>
    </source>
</reference>
<dbReference type="GO" id="GO:0017111">
    <property type="term" value="F:ribonucleoside triphosphate phosphatase activity"/>
    <property type="evidence" value="ECO:0007669"/>
    <property type="project" value="InterPro"/>
</dbReference>
<evidence type="ECO:0000313" key="2">
    <source>
        <dbReference type="Proteomes" id="UP000005632"/>
    </source>
</evidence>
<keyword evidence="1" id="KW-0418">Kinase</keyword>
<dbReference type="HOGENOM" id="CLU_1694398_0_0_12"/>
<dbReference type="AlphaFoldDB" id="G8QXW8"/>
<sequence length="176" mass="19893">MASKVIVITGDINGGKTTTLLSYLAKYRSSCLASEICGYISLANNEKTCYRLRDLSSGDERIALSEKELPSARRWGRFFVDDEVFFWANQTIEKHLGTANLVVFDELGRFELAGSGFDRAFRLALDTPDLVVLVTVRTQFLPQILQRYGLTDAMIELVRCQEWKSLHEEGTINCLE</sequence>
<dbReference type="STRING" id="158190.SpiGrapes_0631"/>
<accession>G8QXW8</accession>
<dbReference type="InterPro" id="IPR004948">
    <property type="entry name" value="Nuc-triphosphatase_THEP1"/>
</dbReference>
<keyword evidence="2" id="KW-1185">Reference proteome</keyword>
<dbReference type="RefSeq" id="WP_014269322.1">
    <property type="nucleotide sequence ID" value="NC_016633.1"/>
</dbReference>
<dbReference type="GO" id="GO:0016301">
    <property type="term" value="F:kinase activity"/>
    <property type="evidence" value="ECO:0007669"/>
    <property type="project" value="UniProtKB-KW"/>
</dbReference>